<dbReference type="EC" id="4.2.1.17" evidence="3"/>
<dbReference type="PROSITE" id="PS00166">
    <property type="entry name" value="ENOYL_COA_HYDRATASE"/>
    <property type="match status" value="1"/>
</dbReference>
<dbReference type="InterPro" id="IPR018376">
    <property type="entry name" value="Enoyl-CoA_hyd/isom_CS"/>
</dbReference>
<dbReference type="Gene3D" id="3.90.226.10">
    <property type="entry name" value="2-enoyl-CoA Hydratase, Chain A, domain 1"/>
    <property type="match status" value="1"/>
</dbReference>
<proteinExistence type="inferred from homology"/>
<dbReference type="Pfam" id="PF00378">
    <property type="entry name" value="ECH_1"/>
    <property type="match status" value="1"/>
</dbReference>
<dbReference type="PANTHER" id="PTHR11941">
    <property type="entry name" value="ENOYL-COA HYDRATASE-RELATED"/>
    <property type="match status" value="1"/>
</dbReference>
<comment type="similarity">
    <text evidence="1 2">Belongs to the enoyl-CoA hydratase/isomerase family.</text>
</comment>
<dbReference type="InterPro" id="IPR001753">
    <property type="entry name" value="Enoyl-CoA_hydra/iso"/>
</dbReference>
<dbReference type="SUPFAM" id="SSF52096">
    <property type="entry name" value="ClpP/crotonase"/>
    <property type="match status" value="1"/>
</dbReference>
<gene>
    <name evidence="3" type="ORF">DLJ53_04690</name>
</gene>
<evidence type="ECO:0000256" key="1">
    <source>
        <dbReference type="ARBA" id="ARBA00005254"/>
    </source>
</evidence>
<sequence length="275" mass="29209">MSDTDIAAPATTFPPEWYPQREFGEGRVGLSIDGPVAVAAIQVPGKMNALDDLATAGLIEALTVAEAEARVFVLTGIGGRAFISGADIEAFDDEKRGPSRFMERQQRLAASPLPTIAAIRGYCLGGGLMTALNCDLRVAGADAQFGVPAARLGIAYGYDGLKRLVETVGPSRTRRLLYVGDRIDAATALAWGLVDEMHGPDALWGAAMALARRIAGNAPLSVKASKATIAEVLADPATRDLARIEELSLACRESADFREGRRAFLEKRPPVFEGR</sequence>
<evidence type="ECO:0000313" key="3">
    <source>
        <dbReference type="EMBL" id="RAI03777.1"/>
    </source>
</evidence>
<dbReference type="EMBL" id="QHHQ01000001">
    <property type="protein sequence ID" value="RAI03777.1"/>
    <property type="molecule type" value="Genomic_DNA"/>
</dbReference>
<keyword evidence="3" id="KW-0456">Lyase</keyword>
<evidence type="ECO:0000313" key="4">
    <source>
        <dbReference type="Proteomes" id="UP000249590"/>
    </source>
</evidence>
<dbReference type="InterPro" id="IPR029045">
    <property type="entry name" value="ClpP/crotonase-like_dom_sf"/>
</dbReference>
<name>A0A8B2NUA3_9HYPH</name>
<dbReference type="GO" id="GO:0004300">
    <property type="term" value="F:enoyl-CoA hydratase activity"/>
    <property type="evidence" value="ECO:0007669"/>
    <property type="project" value="UniProtKB-EC"/>
</dbReference>
<dbReference type="CDD" id="cd06558">
    <property type="entry name" value="crotonase-like"/>
    <property type="match status" value="1"/>
</dbReference>
<dbReference type="AlphaFoldDB" id="A0A8B2NUA3"/>
<protein>
    <submittedName>
        <fullName evidence="3">Enoyl-CoA hydratase</fullName>
        <ecNumber evidence="3">4.2.1.17</ecNumber>
    </submittedName>
</protein>
<keyword evidence="4" id="KW-1185">Reference proteome</keyword>
<evidence type="ECO:0000256" key="2">
    <source>
        <dbReference type="RuleBase" id="RU003707"/>
    </source>
</evidence>
<dbReference type="RefSeq" id="WP_111342760.1">
    <property type="nucleotide sequence ID" value="NZ_QHHQ01000001.1"/>
</dbReference>
<dbReference type="Proteomes" id="UP000249590">
    <property type="component" value="Unassembled WGS sequence"/>
</dbReference>
<organism evidence="3 4">
    <name type="scientific">Acuticoccus sediminis</name>
    <dbReference type="NCBI Taxonomy" id="2184697"/>
    <lineage>
        <taxon>Bacteria</taxon>
        <taxon>Pseudomonadati</taxon>
        <taxon>Pseudomonadota</taxon>
        <taxon>Alphaproteobacteria</taxon>
        <taxon>Hyphomicrobiales</taxon>
        <taxon>Amorphaceae</taxon>
        <taxon>Acuticoccus</taxon>
    </lineage>
</organism>
<dbReference type="PANTHER" id="PTHR11941:SF54">
    <property type="entry name" value="ENOYL-COA HYDRATASE, MITOCHONDRIAL"/>
    <property type="match status" value="1"/>
</dbReference>
<dbReference type="GO" id="GO:0006635">
    <property type="term" value="P:fatty acid beta-oxidation"/>
    <property type="evidence" value="ECO:0007669"/>
    <property type="project" value="TreeGrafter"/>
</dbReference>
<comment type="caution">
    <text evidence="3">The sequence shown here is derived from an EMBL/GenBank/DDBJ whole genome shotgun (WGS) entry which is preliminary data.</text>
</comment>
<accession>A0A8B2NUA3</accession>
<reference evidence="3 4" key="1">
    <citation type="submission" date="2018-05" db="EMBL/GenBank/DDBJ databases">
        <title>Acuticoccus sediminis sp. nov., isolated from deep-sea sediment of Indian Ocean.</title>
        <authorList>
            <person name="Liu X."/>
            <person name="Lai Q."/>
            <person name="Du Y."/>
            <person name="Sun F."/>
            <person name="Zhang X."/>
            <person name="Wang S."/>
            <person name="Shao Z."/>
        </authorList>
    </citation>
    <scope>NUCLEOTIDE SEQUENCE [LARGE SCALE GENOMIC DNA]</scope>
    <source>
        <strain evidence="3 4">PTG4-2</strain>
    </source>
</reference>
<dbReference type="OrthoDB" id="9795613at2"/>